<dbReference type="Pfam" id="PF13041">
    <property type="entry name" value="PPR_2"/>
    <property type="match status" value="1"/>
</dbReference>
<keyword evidence="6" id="KW-1185">Reference proteome</keyword>
<proteinExistence type="inferred from homology"/>
<dbReference type="Proteomes" id="UP001281410">
    <property type="component" value="Unassembled WGS sequence"/>
</dbReference>
<dbReference type="PANTHER" id="PTHR47941">
    <property type="entry name" value="PENTATRICOPEPTIDE REPEAT-CONTAINING PROTEIN 3, MITOCHONDRIAL"/>
    <property type="match status" value="1"/>
</dbReference>
<accession>A0AAD9ZVE4</accession>
<evidence type="ECO:0000313" key="6">
    <source>
        <dbReference type="Proteomes" id="UP001281410"/>
    </source>
</evidence>
<evidence type="ECO:0000256" key="4">
    <source>
        <dbReference type="SAM" id="MobiDB-lite"/>
    </source>
</evidence>
<evidence type="ECO:0000256" key="1">
    <source>
        <dbReference type="ARBA" id="ARBA00007626"/>
    </source>
</evidence>
<feature type="repeat" description="PPR" evidence="3">
    <location>
        <begin position="166"/>
        <end position="201"/>
    </location>
</feature>
<keyword evidence="2" id="KW-0677">Repeat</keyword>
<gene>
    <name evidence="5" type="ORF">Dsin_024921</name>
</gene>
<evidence type="ECO:0000256" key="3">
    <source>
        <dbReference type="PROSITE-ProRule" id="PRU00708"/>
    </source>
</evidence>
<dbReference type="Gene3D" id="1.25.40.10">
    <property type="entry name" value="Tetratricopeptide repeat domain"/>
    <property type="match status" value="1"/>
</dbReference>
<dbReference type="EMBL" id="JANJYJ010000008">
    <property type="protein sequence ID" value="KAK3193611.1"/>
    <property type="molecule type" value="Genomic_DNA"/>
</dbReference>
<feature type="region of interest" description="Disordered" evidence="4">
    <location>
        <begin position="1"/>
        <end position="23"/>
    </location>
</feature>
<dbReference type="PROSITE" id="PS51375">
    <property type="entry name" value="PPR"/>
    <property type="match status" value="3"/>
</dbReference>
<evidence type="ECO:0000256" key="2">
    <source>
        <dbReference type="ARBA" id="ARBA00022737"/>
    </source>
</evidence>
<reference evidence="5" key="1">
    <citation type="journal article" date="2023" name="Plant J.">
        <title>Genome sequences and population genomics provide insights into the demographic history, inbreeding, and mutation load of two 'living fossil' tree species of Dipteronia.</title>
        <authorList>
            <person name="Feng Y."/>
            <person name="Comes H.P."/>
            <person name="Chen J."/>
            <person name="Zhu S."/>
            <person name="Lu R."/>
            <person name="Zhang X."/>
            <person name="Li P."/>
            <person name="Qiu J."/>
            <person name="Olsen K.M."/>
            <person name="Qiu Y."/>
        </authorList>
    </citation>
    <scope>NUCLEOTIDE SEQUENCE</scope>
    <source>
        <strain evidence="5">NBL</strain>
    </source>
</reference>
<feature type="repeat" description="PPR" evidence="3">
    <location>
        <begin position="96"/>
        <end position="130"/>
    </location>
</feature>
<feature type="repeat" description="PPR" evidence="3">
    <location>
        <begin position="131"/>
        <end position="165"/>
    </location>
</feature>
<protein>
    <recommendedName>
        <fullName evidence="7">Pentatricopeptide repeat-containing protein</fullName>
    </recommendedName>
</protein>
<comment type="caution">
    <text evidence="5">The sequence shown here is derived from an EMBL/GenBank/DDBJ whole genome shotgun (WGS) entry which is preliminary data.</text>
</comment>
<dbReference type="AlphaFoldDB" id="A0AAD9ZVE4"/>
<dbReference type="Pfam" id="PF01535">
    <property type="entry name" value="PPR"/>
    <property type="match status" value="1"/>
</dbReference>
<organism evidence="5 6">
    <name type="scientific">Dipteronia sinensis</name>
    <dbReference type="NCBI Taxonomy" id="43782"/>
    <lineage>
        <taxon>Eukaryota</taxon>
        <taxon>Viridiplantae</taxon>
        <taxon>Streptophyta</taxon>
        <taxon>Embryophyta</taxon>
        <taxon>Tracheophyta</taxon>
        <taxon>Spermatophyta</taxon>
        <taxon>Magnoliopsida</taxon>
        <taxon>eudicotyledons</taxon>
        <taxon>Gunneridae</taxon>
        <taxon>Pentapetalae</taxon>
        <taxon>rosids</taxon>
        <taxon>malvids</taxon>
        <taxon>Sapindales</taxon>
        <taxon>Sapindaceae</taxon>
        <taxon>Hippocastanoideae</taxon>
        <taxon>Acereae</taxon>
        <taxon>Dipteronia</taxon>
    </lineage>
</organism>
<evidence type="ECO:0000313" key="5">
    <source>
        <dbReference type="EMBL" id="KAK3193611.1"/>
    </source>
</evidence>
<dbReference type="NCBIfam" id="TIGR00756">
    <property type="entry name" value="PPR"/>
    <property type="match status" value="3"/>
</dbReference>
<dbReference type="InterPro" id="IPR011990">
    <property type="entry name" value="TPR-like_helical_dom_sf"/>
</dbReference>
<evidence type="ECO:0008006" key="7">
    <source>
        <dbReference type="Google" id="ProtNLM"/>
    </source>
</evidence>
<comment type="similarity">
    <text evidence="1">Belongs to the PPR family. P subfamily.</text>
</comment>
<sequence>MVFKTSIRSFSSSSSSKTSNKPTTCTCIKEIQSKLTSSNSKPIPKYSQLPVKIDNFLKEKCKPGTVSLNEVLYFFDYMISMDFSSFNILLAALAKNKHYDKSLIHWLCGAGNWEDVKGFFIQMLDQGVQPAVVTFSVVIEDLCKNEKMDEADGLLELVIRRGVDPNTCTYNSLINGYCLMGSIDDASRLFSLQSIRKGVDLMFLAIIF</sequence>
<name>A0AAD9ZVE4_9ROSI</name>
<dbReference type="InterPro" id="IPR002885">
    <property type="entry name" value="PPR_rpt"/>
</dbReference>